<keyword evidence="2" id="KW-0808">Transferase</keyword>
<feature type="domain" description="Glycosyl transferase family 1" evidence="1">
    <location>
        <begin position="201"/>
        <end position="307"/>
    </location>
</feature>
<dbReference type="EC" id="2.4.-.-" evidence="2"/>
<keyword evidence="2" id="KW-0328">Glycosyltransferase</keyword>
<evidence type="ECO:0000259" key="1">
    <source>
        <dbReference type="Pfam" id="PF00534"/>
    </source>
</evidence>
<dbReference type="Proteomes" id="UP000823877">
    <property type="component" value="Unassembled WGS sequence"/>
</dbReference>
<reference evidence="2" key="2">
    <citation type="submission" date="2021-04" db="EMBL/GenBank/DDBJ databases">
        <authorList>
            <person name="Gilroy R."/>
        </authorList>
    </citation>
    <scope>NUCLEOTIDE SEQUENCE</scope>
    <source>
        <strain evidence="2">CHK188-16595</strain>
    </source>
</reference>
<accession>A0A9D2MHR6</accession>
<dbReference type="Pfam" id="PF00534">
    <property type="entry name" value="Glycos_transf_1"/>
    <property type="match status" value="1"/>
</dbReference>
<protein>
    <submittedName>
        <fullName evidence="2">Glycosyltransferase</fullName>
        <ecNumber evidence="2">2.4.-.-</ecNumber>
    </submittedName>
</protein>
<evidence type="ECO:0000313" key="2">
    <source>
        <dbReference type="EMBL" id="HJB74991.1"/>
    </source>
</evidence>
<evidence type="ECO:0000313" key="3">
    <source>
        <dbReference type="Proteomes" id="UP000823877"/>
    </source>
</evidence>
<dbReference type="InterPro" id="IPR001296">
    <property type="entry name" value="Glyco_trans_1"/>
</dbReference>
<dbReference type="EMBL" id="DWXN01000010">
    <property type="protein sequence ID" value="HJB74991.1"/>
    <property type="molecule type" value="Genomic_DNA"/>
</dbReference>
<dbReference type="Gene3D" id="3.40.50.2000">
    <property type="entry name" value="Glycogen Phosphorylase B"/>
    <property type="match status" value="2"/>
</dbReference>
<dbReference type="PANTHER" id="PTHR12526">
    <property type="entry name" value="GLYCOSYLTRANSFERASE"/>
    <property type="match status" value="1"/>
</dbReference>
<proteinExistence type="predicted"/>
<organism evidence="2 3">
    <name type="scientific">Candidatus Eubacterium faecale</name>
    <dbReference type="NCBI Taxonomy" id="2838568"/>
    <lineage>
        <taxon>Bacteria</taxon>
        <taxon>Bacillati</taxon>
        <taxon>Bacillota</taxon>
        <taxon>Clostridia</taxon>
        <taxon>Eubacteriales</taxon>
        <taxon>Eubacteriaceae</taxon>
        <taxon>Eubacterium</taxon>
    </lineage>
</organism>
<sequence>MRVLHMVPDIGIANGVMSVVLNYFNAMPEDIKFDVCYFAEKPQTRQADIEKLGGRVFKIPAPSPKGLLRRDMNRFFADHKGEWQALHIHAPHFSVFMASQAKAAGIQKICCHCHSSVYSLKGNQVRNRMLSLYSKYFIKTRFACSEAAGKVWYGSKKFIVLNNAIDCKAYSYDEEKRNMVRQKMHLSGAFVVGHIGKTDIPQKNHSFILEVFAKIKKQNSSAKLLLMGAEETDALSLLCKQLKIQNSVLFLGARTDIPDLLQACDVFLFPSTKEGLPVSVVEAQAAGLPVVMSDSVTDEVCVTENVCRLSLSSSVHEWACKVVELGCAERKNRFEEMKSAGWDIYDSSKQLVAYYRG</sequence>
<dbReference type="AlphaFoldDB" id="A0A9D2MHR6"/>
<dbReference type="GO" id="GO:0016757">
    <property type="term" value="F:glycosyltransferase activity"/>
    <property type="evidence" value="ECO:0007669"/>
    <property type="project" value="UniProtKB-KW"/>
</dbReference>
<dbReference type="SUPFAM" id="SSF53756">
    <property type="entry name" value="UDP-Glycosyltransferase/glycogen phosphorylase"/>
    <property type="match status" value="1"/>
</dbReference>
<reference evidence="2" key="1">
    <citation type="journal article" date="2021" name="PeerJ">
        <title>Extensive microbial diversity within the chicken gut microbiome revealed by metagenomics and culture.</title>
        <authorList>
            <person name="Gilroy R."/>
            <person name="Ravi A."/>
            <person name="Getino M."/>
            <person name="Pursley I."/>
            <person name="Horton D.L."/>
            <person name="Alikhan N.F."/>
            <person name="Baker D."/>
            <person name="Gharbi K."/>
            <person name="Hall N."/>
            <person name="Watson M."/>
            <person name="Adriaenssens E.M."/>
            <person name="Foster-Nyarko E."/>
            <person name="Jarju S."/>
            <person name="Secka A."/>
            <person name="Antonio M."/>
            <person name="Oren A."/>
            <person name="Chaudhuri R.R."/>
            <person name="La Ragione R."/>
            <person name="Hildebrand F."/>
            <person name="Pallen M.J."/>
        </authorList>
    </citation>
    <scope>NUCLEOTIDE SEQUENCE</scope>
    <source>
        <strain evidence="2">CHK188-16595</strain>
    </source>
</reference>
<gene>
    <name evidence="2" type="ORF">IAA37_04865</name>
</gene>
<dbReference type="PANTHER" id="PTHR12526:SF630">
    <property type="entry name" value="GLYCOSYLTRANSFERASE"/>
    <property type="match status" value="1"/>
</dbReference>
<comment type="caution">
    <text evidence="2">The sequence shown here is derived from an EMBL/GenBank/DDBJ whole genome shotgun (WGS) entry which is preliminary data.</text>
</comment>
<name>A0A9D2MHR6_9FIRM</name>